<evidence type="ECO:0000313" key="2">
    <source>
        <dbReference type="EMBL" id="MBB6102002.1"/>
    </source>
</evidence>
<dbReference type="InterPro" id="IPR029068">
    <property type="entry name" value="Glyas_Bleomycin-R_OHBP_Dase"/>
</dbReference>
<feature type="domain" description="VOC" evidence="1">
    <location>
        <begin position="7"/>
        <end position="133"/>
    </location>
</feature>
<dbReference type="Gene3D" id="3.30.720.110">
    <property type="match status" value="1"/>
</dbReference>
<dbReference type="RefSeq" id="WP_183723658.1">
    <property type="nucleotide sequence ID" value="NZ_JACHBW010000004.1"/>
</dbReference>
<comment type="caution">
    <text evidence="2">The sequence shown here is derived from an EMBL/GenBank/DDBJ whole genome shotgun (WGS) entry which is preliminary data.</text>
</comment>
<dbReference type="PANTHER" id="PTHR34109">
    <property type="entry name" value="BNAUNNG04460D PROTEIN-RELATED"/>
    <property type="match status" value="1"/>
</dbReference>
<dbReference type="Proteomes" id="UP000571554">
    <property type="component" value="Unassembled WGS sequence"/>
</dbReference>
<sequence>MSNTSPRPVFGSAIYYRDPFAALDWLEKAFGFTRQFVITSPDGQLVHSEMRFEDGYVMICGAWPGMPYSSPEDVEGKNTQSVHVQLHGGLDEHCARARAAGAKIVREPSDQFYGDRVYAAVDPEGHVWSFGQTMREVSREEAEQASGLKIDGWV</sequence>
<proteinExistence type="predicted"/>
<keyword evidence="3" id="KW-1185">Reference proteome</keyword>
<gene>
    <name evidence="2" type="ORF">F4827_001850</name>
</gene>
<organism evidence="2 3">
    <name type="scientific">Paraburkholderia bannensis</name>
    <dbReference type="NCBI Taxonomy" id="765414"/>
    <lineage>
        <taxon>Bacteria</taxon>
        <taxon>Pseudomonadati</taxon>
        <taxon>Pseudomonadota</taxon>
        <taxon>Betaproteobacteria</taxon>
        <taxon>Burkholderiales</taxon>
        <taxon>Burkholderiaceae</taxon>
        <taxon>Paraburkholderia</taxon>
    </lineage>
</organism>
<protein>
    <submittedName>
        <fullName evidence="2">Putative glyoxalase superfamily protein PhnB</fullName>
    </submittedName>
</protein>
<dbReference type="AlphaFoldDB" id="A0A7W9TV45"/>
<accession>A0A7W9TV45</accession>
<dbReference type="Pfam" id="PF00903">
    <property type="entry name" value="Glyoxalase"/>
    <property type="match status" value="1"/>
</dbReference>
<dbReference type="SUPFAM" id="SSF54593">
    <property type="entry name" value="Glyoxalase/Bleomycin resistance protein/Dihydroxybiphenyl dioxygenase"/>
    <property type="match status" value="1"/>
</dbReference>
<name>A0A7W9TV45_9BURK</name>
<dbReference type="PANTHER" id="PTHR34109:SF1">
    <property type="entry name" value="VOC DOMAIN-CONTAINING PROTEIN"/>
    <property type="match status" value="1"/>
</dbReference>
<dbReference type="InterPro" id="IPR004360">
    <property type="entry name" value="Glyas_Fos-R_dOase_dom"/>
</dbReference>
<reference evidence="2 3" key="1">
    <citation type="submission" date="2020-08" db="EMBL/GenBank/DDBJ databases">
        <title>Above-ground endophytic microbial communities from plants in different locations in the United States.</title>
        <authorList>
            <person name="Frank C."/>
        </authorList>
    </citation>
    <scope>NUCLEOTIDE SEQUENCE [LARGE SCALE GENOMIC DNA]</scope>
    <source>
        <strain evidence="2 3">WP4_2_2</strain>
    </source>
</reference>
<evidence type="ECO:0000313" key="3">
    <source>
        <dbReference type="Proteomes" id="UP000571554"/>
    </source>
</evidence>
<evidence type="ECO:0000259" key="1">
    <source>
        <dbReference type="PROSITE" id="PS51819"/>
    </source>
</evidence>
<dbReference type="EMBL" id="JACHBW010000004">
    <property type="protein sequence ID" value="MBB6102002.1"/>
    <property type="molecule type" value="Genomic_DNA"/>
</dbReference>
<dbReference type="Gene3D" id="3.30.720.120">
    <property type="match status" value="1"/>
</dbReference>
<dbReference type="PROSITE" id="PS51819">
    <property type="entry name" value="VOC"/>
    <property type="match status" value="1"/>
</dbReference>
<dbReference type="InterPro" id="IPR037523">
    <property type="entry name" value="VOC_core"/>
</dbReference>